<dbReference type="InterPro" id="IPR013976">
    <property type="entry name" value="HDOD"/>
</dbReference>
<dbReference type="PROSITE" id="PS50883">
    <property type="entry name" value="EAL"/>
    <property type="match status" value="1"/>
</dbReference>
<dbReference type="SUPFAM" id="SSF109604">
    <property type="entry name" value="HD-domain/PDEase-like"/>
    <property type="match status" value="1"/>
</dbReference>
<dbReference type="InterPro" id="IPR014408">
    <property type="entry name" value="dGMP_Pdiesterase_EAL/HD-GYP"/>
</dbReference>
<dbReference type="SUPFAM" id="SSF141868">
    <property type="entry name" value="EAL domain-like"/>
    <property type="match status" value="1"/>
</dbReference>
<gene>
    <name evidence="3" type="ordered locus">DaAHT2_2090</name>
</gene>
<dbReference type="PANTHER" id="PTHR33525:SF4">
    <property type="entry name" value="CYCLIC DI-GMP PHOSPHODIESTERASE CDGJ"/>
    <property type="match status" value="1"/>
</dbReference>
<dbReference type="RefSeq" id="WP_013164278.1">
    <property type="nucleotide sequence ID" value="NC_014216.1"/>
</dbReference>
<dbReference type="PANTHER" id="PTHR33525">
    <property type="match status" value="1"/>
</dbReference>
<dbReference type="InterPro" id="IPR035919">
    <property type="entry name" value="EAL_sf"/>
</dbReference>
<dbReference type="PROSITE" id="PS51833">
    <property type="entry name" value="HDOD"/>
    <property type="match status" value="1"/>
</dbReference>
<dbReference type="Gene3D" id="3.20.20.450">
    <property type="entry name" value="EAL domain"/>
    <property type="match status" value="1"/>
</dbReference>
<dbReference type="KEGG" id="dak:DaAHT2_2090"/>
<name>D6Z5M4_DESAT</name>
<dbReference type="Proteomes" id="UP000001508">
    <property type="component" value="Chromosome"/>
</dbReference>
<dbReference type="AlphaFoldDB" id="D6Z5M4"/>
<dbReference type="HOGENOM" id="CLU_044951_2_0_7"/>
<dbReference type="eggNOG" id="COG3434">
    <property type="taxonomic scope" value="Bacteria"/>
</dbReference>
<reference evidence="4" key="1">
    <citation type="submission" date="2010-02" db="EMBL/GenBank/DDBJ databases">
        <title>Complete sequence of Desulfurivibrio alkaliphilus AHT2.</title>
        <authorList>
            <consortium name="US DOE Joint Genome Institute"/>
            <person name="Pitluck S."/>
            <person name="Chertkov O."/>
            <person name="Detter J.C."/>
            <person name="Han C."/>
            <person name="Tapia R."/>
            <person name="Larimer F."/>
            <person name="Land M."/>
            <person name="Hauser L."/>
            <person name="Kyrpides N."/>
            <person name="Mikhailova N."/>
            <person name="Sorokin D.Y."/>
            <person name="Muyzer G."/>
            <person name="Woyke T."/>
        </authorList>
    </citation>
    <scope>NUCLEOTIDE SEQUENCE [LARGE SCALE GENOMIC DNA]</scope>
    <source>
        <strain evidence="4">DSM 19089 / UNIQEM U267 / AHT2</strain>
    </source>
</reference>
<dbReference type="Pfam" id="PF00563">
    <property type="entry name" value="EAL"/>
    <property type="match status" value="1"/>
</dbReference>
<accession>D6Z5M4</accession>
<evidence type="ECO:0000313" key="3">
    <source>
        <dbReference type="EMBL" id="ADH86761.1"/>
    </source>
</evidence>
<evidence type="ECO:0000259" key="1">
    <source>
        <dbReference type="PROSITE" id="PS50883"/>
    </source>
</evidence>
<keyword evidence="4" id="KW-1185">Reference proteome</keyword>
<dbReference type="SMART" id="SM00052">
    <property type="entry name" value="EAL"/>
    <property type="match status" value="1"/>
</dbReference>
<dbReference type="Gene3D" id="1.10.3210.10">
    <property type="entry name" value="Hypothetical protein af1432"/>
    <property type="match status" value="1"/>
</dbReference>
<evidence type="ECO:0000259" key="2">
    <source>
        <dbReference type="PROSITE" id="PS51833"/>
    </source>
</evidence>
<sequence length="404" mass="46058">MEHFIARQPIFDTKGRVFAYELLFRSGLHNYFDSDDFDQASARVIANSNLLFTLDEMTGNTRAFLNCTEKVLLKGLMTTLPRQQAVVEILENVEPTPEVVQACKRLKEQGYTLALDDFVYHRNFEPLLDLADIVKVDFLLSDNKQQDEMARKLLPRGIKMLAEKVETHEVFEQAKAMGYQLFQGYFFAKPIIISRKDIPTNKIQLLRILKDIHAEDVDFKKLALAIQSEVSLTYKLLKLINSAAFALRQRVTSVLHALTLLGLREIRSWVSLLAISSMANDKPAELVVISLVRARMCEQLALLSQMGDRKSDLFLVGLFSLLDVIMSRPLNEILKEISIEDDVIAALTRADGPLFNILQLTIAMEKGEWDKVSQLATKMQIDEQQLPATYREAVAWAQEIYFIK</sequence>
<protein>
    <submittedName>
        <fullName evidence="3">Diguanylate phosphodiesterase</fullName>
    </submittedName>
</protein>
<feature type="domain" description="HDOD" evidence="2">
    <location>
        <begin position="198"/>
        <end position="385"/>
    </location>
</feature>
<dbReference type="EMBL" id="CP001940">
    <property type="protein sequence ID" value="ADH86761.1"/>
    <property type="molecule type" value="Genomic_DNA"/>
</dbReference>
<evidence type="ECO:0000313" key="4">
    <source>
        <dbReference type="Proteomes" id="UP000001508"/>
    </source>
</evidence>
<dbReference type="OrthoDB" id="9804751at2"/>
<proteinExistence type="predicted"/>
<dbReference type="Pfam" id="PF08668">
    <property type="entry name" value="HDOD"/>
    <property type="match status" value="1"/>
</dbReference>
<dbReference type="STRING" id="589865.DaAHT2_2090"/>
<organism evidence="3 4">
    <name type="scientific">Desulfurivibrio alkaliphilus (strain DSM 19089 / UNIQEM U267 / AHT2)</name>
    <dbReference type="NCBI Taxonomy" id="589865"/>
    <lineage>
        <taxon>Bacteria</taxon>
        <taxon>Pseudomonadati</taxon>
        <taxon>Thermodesulfobacteriota</taxon>
        <taxon>Desulfobulbia</taxon>
        <taxon>Desulfobulbales</taxon>
        <taxon>Desulfobulbaceae</taxon>
        <taxon>Desulfurivibrio</taxon>
    </lineage>
</organism>
<dbReference type="InParanoid" id="D6Z5M4"/>
<dbReference type="InterPro" id="IPR052340">
    <property type="entry name" value="RNase_Y/CdgJ"/>
</dbReference>
<dbReference type="InterPro" id="IPR001633">
    <property type="entry name" value="EAL_dom"/>
</dbReference>
<dbReference type="PIRSF" id="PIRSF003180">
    <property type="entry name" value="DiGMPpdiest_YuxH"/>
    <property type="match status" value="1"/>
</dbReference>
<feature type="domain" description="EAL" evidence="1">
    <location>
        <begin position="1"/>
        <end position="204"/>
    </location>
</feature>